<dbReference type="EMBL" id="JABEXW010000647">
    <property type="protein sequence ID" value="KAF4960050.1"/>
    <property type="molecule type" value="Genomic_DNA"/>
</dbReference>
<dbReference type="PANTHER" id="PTHR43205">
    <property type="entry name" value="PROSTAGLANDIN REDUCTASE"/>
    <property type="match status" value="1"/>
</dbReference>
<comment type="pathway">
    <text evidence="1">Mycotoxin biosynthesis.</text>
</comment>
<evidence type="ECO:0000256" key="1">
    <source>
        <dbReference type="ARBA" id="ARBA00004685"/>
    </source>
</evidence>
<dbReference type="InterPro" id="IPR036291">
    <property type="entry name" value="NAD(P)-bd_dom_sf"/>
</dbReference>
<dbReference type="AlphaFoldDB" id="A0A8H4X3I1"/>
<dbReference type="Gene3D" id="3.90.180.10">
    <property type="entry name" value="Medium-chain alcohol dehydrogenases, catalytic domain"/>
    <property type="match status" value="1"/>
</dbReference>
<dbReference type="InterPro" id="IPR011032">
    <property type="entry name" value="GroES-like_sf"/>
</dbReference>
<keyword evidence="2" id="KW-0560">Oxidoreductase</keyword>
<dbReference type="InterPro" id="IPR020843">
    <property type="entry name" value="ER"/>
</dbReference>
<evidence type="ECO:0000256" key="2">
    <source>
        <dbReference type="ARBA" id="ARBA00023002"/>
    </source>
</evidence>
<evidence type="ECO:0000259" key="5">
    <source>
        <dbReference type="SMART" id="SM00829"/>
    </source>
</evidence>
<dbReference type="GO" id="GO:0016628">
    <property type="term" value="F:oxidoreductase activity, acting on the CH-CH group of donors, NAD or NADP as acceptor"/>
    <property type="evidence" value="ECO:0007669"/>
    <property type="project" value="InterPro"/>
</dbReference>
<dbReference type="Pfam" id="PF00107">
    <property type="entry name" value="ADH_zinc_N"/>
    <property type="match status" value="1"/>
</dbReference>
<sequence length="339" mass="37301">MSTYKSVHLACRPKGRIEPSNTFQVKNHATPSTSDLEEGQILVRVHYLSVDPAMRSWLDDKRSYHTPVQIGEVMHGFGIGIVEASRSDRFSTSSYVIGPMGWSEIAQMHQDQLQPIHLEPWTKVTDWLGILGFTGMTAYFGMTDVADVKPGDLVVVTGAAGATGSIAGQIAKMKGARVVGIAGSDDKCRWLVDELGFDEALNYKADSFAKDFIQSTKDLIDVFFDNVGGPILDQALMRAKAHARFVMCGAVSQHNDDTAYGLKNYLMITRMRINMQGFIIFDFKDRFDEARQFLSDGLKKGQLRSRESIVEGGLSKAGEALASLYSGSNTGKLLVKVNE</sequence>
<dbReference type="FunFam" id="3.40.50.720:FF:000121">
    <property type="entry name" value="Prostaglandin reductase 2"/>
    <property type="match status" value="1"/>
</dbReference>
<dbReference type="OrthoDB" id="809632at2759"/>
<comment type="caution">
    <text evidence="6">The sequence shown here is derived from an EMBL/GenBank/DDBJ whole genome shotgun (WGS) entry which is preliminary data.</text>
</comment>
<accession>A0A8H4X3I1</accession>
<feature type="domain" description="Enoyl reductase (ER)" evidence="5">
    <location>
        <begin position="20"/>
        <end position="335"/>
    </location>
</feature>
<proteinExistence type="predicted"/>
<evidence type="ECO:0000256" key="3">
    <source>
        <dbReference type="ARBA" id="ARBA00069006"/>
    </source>
</evidence>
<dbReference type="InterPro" id="IPR013149">
    <property type="entry name" value="ADH-like_C"/>
</dbReference>
<dbReference type="PANTHER" id="PTHR43205:SF42">
    <property type="entry name" value="ALCOHOL DEHYDROGENASE, ZINC-CONTAINING (AFU_ORTHOLOGUE AFUA_7G04530)"/>
    <property type="match status" value="1"/>
</dbReference>
<organism evidence="6 7">
    <name type="scientific">Fusarium sarcochroum</name>
    <dbReference type="NCBI Taxonomy" id="1208366"/>
    <lineage>
        <taxon>Eukaryota</taxon>
        <taxon>Fungi</taxon>
        <taxon>Dikarya</taxon>
        <taxon>Ascomycota</taxon>
        <taxon>Pezizomycotina</taxon>
        <taxon>Sordariomycetes</taxon>
        <taxon>Hypocreomycetidae</taxon>
        <taxon>Hypocreales</taxon>
        <taxon>Nectriaceae</taxon>
        <taxon>Fusarium</taxon>
        <taxon>Fusarium lateritium species complex</taxon>
    </lineage>
</organism>
<evidence type="ECO:0000313" key="6">
    <source>
        <dbReference type="EMBL" id="KAF4960050.1"/>
    </source>
</evidence>
<dbReference type="InterPro" id="IPR041694">
    <property type="entry name" value="ADH_N_2"/>
</dbReference>
<dbReference type="Pfam" id="PF16884">
    <property type="entry name" value="ADH_N_2"/>
    <property type="match status" value="1"/>
</dbReference>
<reference evidence="6" key="2">
    <citation type="submission" date="2020-05" db="EMBL/GenBank/DDBJ databases">
        <authorList>
            <person name="Kim H.-S."/>
            <person name="Proctor R.H."/>
            <person name="Brown D.W."/>
        </authorList>
    </citation>
    <scope>NUCLEOTIDE SEQUENCE</scope>
    <source>
        <strain evidence="6">NRRL 20472</strain>
    </source>
</reference>
<protein>
    <recommendedName>
        <fullName evidence="3">Dehydrogenase FUB6</fullName>
    </recommendedName>
    <alternativeName>
        <fullName evidence="4">Fusaric acid biosynthesis protein 6</fullName>
    </alternativeName>
</protein>
<dbReference type="InterPro" id="IPR045010">
    <property type="entry name" value="MDR_fam"/>
</dbReference>
<dbReference type="CDD" id="cd05288">
    <property type="entry name" value="PGDH"/>
    <property type="match status" value="1"/>
</dbReference>
<gene>
    <name evidence="6" type="ORF">FSARC_10581</name>
</gene>
<dbReference type="SUPFAM" id="SSF50129">
    <property type="entry name" value="GroES-like"/>
    <property type="match status" value="1"/>
</dbReference>
<name>A0A8H4X3I1_9HYPO</name>
<reference evidence="6" key="1">
    <citation type="journal article" date="2020" name="BMC Genomics">
        <title>Correction to: Identification and distribution of gene clusters required for synthesis of sphingolipid metabolism inhibitors in diverse species of the filamentous fungus Fusarium.</title>
        <authorList>
            <person name="Kim H.S."/>
            <person name="Lohmar J.M."/>
            <person name="Busman M."/>
            <person name="Brown D.W."/>
            <person name="Naumann T.A."/>
            <person name="Divon H.H."/>
            <person name="Lysoe E."/>
            <person name="Uhlig S."/>
            <person name="Proctor R.H."/>
        </authorList>
    </citation>
    <scope>NUCLEOTIDE SEQUENCE</scope>
    <source>
        <strain evidence="6">NRRL 20472</strain>
    </source>
</reference>
<dbReference type="SMART" id="SM00829">
    <property type="entry name" value="PKS_ER"/>
    <property type="match status" value="1"/>
</dbReference>
<dbReference type="Gene3D" id="3.40.50.720">
    <property type="entry name" value="NAD(P)-binding Rossmann-like Domain"/>
    <property type="match status" value="1"/>
</dbReference>
<evidence type="ECO:0000313" key="7">
    <source>
        <dbReference type="Proteomes" id="UP000622797"/>
    </source>
</evidence>
<dbReference type="Proteomes" id="UP000622797">
    <property type="component" value="Unassembled WGS sequence"/>
</dbReference>
<evidence type="ECO:0000256" key="4">
    <source>
        <dbReference type="ARBA" id="ARBA00083301"/>
    </source>
</evidence>
<dbReference type="SUPFAM" id="SSF51735">
    <property type="entry name" value="NAD(P)-binding Rossmann-fold domains"/>
    <property type="match status" value="1"/>
</dbReference>
<keyword evidence="7" id="KW-1185">Reference proteome</keyword>